<dbReference type="Proteomes" id="UP000046680">
    <property type="component" value="Unassembled WGS sequence"/>
</dbReference>
<dbReference type="AlphaFoldDB" id="A0A654ZNV4"/>
<dbReference type="EMBL" id="CSAJ01001084">
    <property type="protein sequence ID" value="COX57073.1"/>
    <property type="molecule type" value="Genomic_DNA"/>
</dbReference>
<proteinExistence type="predicted"/>
<organism evidence="1 5">
    <name type="scientific">Mycobacterium tuberculosis</name>
    <dbReference type="NCBI Taxonomy" id="1773"/>
    <lineage>
        <taxon>Bacteria</taxon>
        <taxon>Bacillati</taxon>
        <taxon>Actinomycetota</taxon>
        <taxon>Actinomycetes</taxon>
        <taxon>Mycobacteriales</taxon>
        <taxon>Mycobacteriaceae</taxon>
        <taxon>Mycobacterium</taxon>
        <taxon>Mycobacterium tuberculosis complex</taxon>
    </lineage>
</organism>
<evidence type="ECO:0000313" key="1">
    <source>
        <dbReference type="EMBL" id="CFR85897.1"/>
    </source>
</evidence>
<evidence type="ECO:0000313" key="4">
    <source>
        <dbReference type="Proteomes" id="UP000044938"/>
    </source>
</evidence>
<dbReference type="EMBL" id="CNFU01000260">
    <property type="protein sequence ID" value="CKR51492.1"/>
    <property type="molecule type" value="Genomic_DNA"/>
</dbReference>
<gene>
    <name evidence="1" type="ORF">ERS007657_02438</name>
    <name evidence="3" type="ORF">ERS007720_04679</name>
    <name evidence="2" type="ORF">ERS027661_01507</name>
</gene>
<name>A0A654ZNV4_MYCTX</name>
<evidence type="ECO:0000313" key="6">
    <source>
        <dbReference type="Proteomes" id="UP000049023"/>
    </source>
</evidence>
<dbReference type="Proteomes" id="UP000044938">
    <property type="component" value="Unassembled WGS sequence"/>
</dbReference>
<accession>A0A654ZNV4</accession>
<reference evidence="4 5" key="1">
    <citation type="submission" date="2015-03" db="EMBL/GenBank/DDBJ databases">
        <authorList>
            <consortium name="Pathogen Informatics"/>
        </authorList>
    </citation>
    <scope>NUCLEOTIDE SEQUENCE [LARGE SCALE GENOMIC DNA]</scope>
    <source>
        <strain evidence="2 6">Bir 187</strain>
        <strain evidence="1 5">C09601061</strain>
        <strain evidence="3 4">M09401471</strain>
    </source>
</reference>
<evidence type="ECO:0000313" key="2">
    <source>
        <dbReference type="EMBL" id="CKR51492.1"/>
    </source>
</evidence>
<dbReference type="EMBL" id="CGCX01000936">
    <property type="protein sequence ID" value="CFR85897.1"/>
    <property type="molecule type" value="Genomic_DNA"/>
</dbReference>
<evidence type="ECO:0000313" key="5">
    <source>
        <dbReference type="Proteomes" id="UP000046680"/>
    </source>
</evidence>
<protein>
    <submittedName>
        <fullName evidence="1">Uncharacterized protein</fullName>
    </submittedName>
</protein>
<evidence type="ECO:0000313" key="3">
    <source>
        <dbReference type="EMBL" id="COX57073.1"/>
    </source>
</evidence>
<sequence>MASRAPSASNFSITTVVTPAASALIVHTDGAVWYIGAGLRYTESASIQKSSSAGIIPGAASGETCGNSRLIPFGRPVVPDEYCSRSPSRSSSIGVSG</sequence>
<dbReference type="Proteomes" id="UP000049023">
    <property type="component" value="Unassembled WGS sequence"/>
</dbReference>